<proteinExistence type="predicted"/>
<dbReference type="Gene3D" id="3.10.110.10">
    <property type="entry name" value="Ubiquitin Conjugating Enzyme"/>
    <property type="match status" value="1"/>
</dbReference>
<organism evidence="2 3">
    <name type="scientific">Pyrenophora tritici-repentis</name>
    <dbReference type="NCBI Taxonomy" id="45151"/>
    <lineage>
        <taxon>Eukaryota</taxon>
        <taxon>Fungi</taxon>
        <taxon>Dikarya</taxon>
        <taxon>Ascomycota</taxon>
        <taxon>Pezizomycotina</taxon>
        <taxon>Dothideomycetes</taxon>
        <taxon>Pleosporomycetidae</taxon>
        <taxon>Pleosporales</taxon>
        <taxon>Pleosporineae</taxon>
        <taxon>Pleosporaceae</taxon>
        <taxon>Pyrenophora</taxon>
    </lineage>
</organism>
<dbReference type="RefSeq" id="XP_001932738.2">
    <property type="nucleotide sequence ID" value="XM_001932703.2"/>
</dbReference>
<feature type="compositionally biased region" description="Low complexity" evidence="1">
    <location>
        <begin position="100"/>
        <end position="109"/>
    </location>
</feature>
<evidence type="ECO:0000313" key="3">
    <source>
        <dbReference type="Proteomes" id="UP000245464"/>
    </source>
</evidence>
<reference evidence="2" key="1">
    <citation type="journal article" date="2018" name="BMC Genomics">
        <title>Comparative genomics of the wheat fungal pathogen Pyrenophora tritici-repentis reveals chromosomal variations and genome plasticity.</title>
        <authorList>
            <person name="Moolhuijzen P."/>
            <person name="See P.T."/>
            <person name="Hane J.K."/>
            <person name="Shi G."/>
            <person name="Liu Z."/>
            <person name="Oliver R.P."/>
            <person name="Moffat C.S."/>
        </authorList>
    </citation>
    <scope>NUCLEOTIDE SEQUENCE [LARGE SCALE GENOMIC DNA]</scope>
    <source>
        <strain evidence="2">M4</strain>
    </source>
</reference>
<keyword evidence="2" id="KW-0436">Ligase</keyword>
<dbReference type="PROSITE" id="PS50127">
    <property type="entry name" value="UBC_2"/>
    <property type="match status" value="1"/>
</dbReference>
<feature type="compositionally biased region" description="Polar residues" evidence="1">
    <location>
        <begin position="152"/>
        <end position="173"/>
    </location>
</feature>
<dbReference type="SUPFAM" id="SSF54495">
    <property type="entry name" value="UBC-like"/>
    <property type="match status" value="1"/>
</dbReference>
<sequence length="1028" mass="114083">MPLSVAVPALPSFRKQHLLVEFSRLRYAQLDGVFLSITPGDPSLWLGVIFVRKGPYAPAVLRFQISFPPTYPALPPLVTFSTDVFHPLLTPLTTYTYTTGSTDTDTVSATDEERLPPGGFSLRHGFPHWFGRSRKMSAPNSRDASGSALASPASTTPVPSDLNASSGTPNVPQPTQEVSIVRILEYIRSTFSEESILDSLPLEAAANPGAFHAWRAHRAPIVQAQQPTSPSPEPSTSEKSEGSSTLGRNRRPGEWNWEGVWEERVRKAVKASLSEPVLYGTSAGEDIIRFREADEEMQEKMKSSHKHCDNEYVFGPLDDIIDEIKSDIWESPSDCGFDLSVLDCACPLEAPLLWTTAPLPVSRIPKDHTLTIPKHRNSRSTASGSSLGDPMAHPYSTGHDAPVNGGPVRSPHTTTVGVTSYEPAASNSSTPPKYVTAQQALENVVSYDGGPVEPPRGHTSMFRRLTSGLTLLRRQGTGDTSVSINAPEASSPTTASTLATHDEDSNDPNDAAIEAWLWRKASDGEWFNRFMGLATKHMPSPADHRDDVPTLPPSSPSLLKPEVKVFSEVRILTKEVEDFTVAIDIEGVLHNRKLLPDTSIDVICVVDNGYYVTKDCLEKALDAVKGTYDQLAHGDRLALYTTHCTHHRVTGNRPELMLPIRPKYTDTGDKIQKLAHYIMRSGTQLRQPPRPNPCMAEVIICIARSMQDDHLKASRTHFIVLTPAAHLLHGVSRYFPDLYIHQINPAILPYCPAPEFEDKVCVISCCKKVFASNMSKYQLTSARIKSIIKDARSVEPVGELTDISLDFRTKTGCKIIECIGSKEVPQLHLGQLHTIFLRIRVTKAEIKSVDLDSTNRIFNSSLSAKGLRQELQNSVQVGADKVHLLDVQVLHRNSIHDPQTWNYTERPVIVIRKLGSLAPPQDTSMDVYNRLYFYKLTHALKDDIKLVAEGTIGTTISNTCAEEKRLKADMFKELNFHAGVHEYEMQYRQKLPLCPGPIDMEFPHDWLIDLWNRTKARRKGIDGLERLA</sequence>
<gene>
    <name evidence="2" type="ORF">PtrM4_059200</name>
</gene>
<accession>A0A5M9LET0</accession>
<feature type="compositionally biased region" description="Low complexity" evidence="1">
    <location>
        <begin position="478"/>
        <end position="499"/>
    </location>
</feature>
<feature type="region of interest" description="Disordered" evidence="1">
    <location>
        <begin position="133"/>
        <end position="173"/>
    </location>
</feature>
<evidence type="ECO:0000313" key="2">
    <source>
        <dbReference type="EMBL" id="KAF7574297.1"/>
    </source>
</evidence>
<dbReference type="InterPro" id="IPR000608">
    <property type="entry name" value="UBC"/>
</dbReference>
<protein>
    <submittedName>
        <fullName evidence="2">Ubiquitin-protein ligase</fullName>
    </submittedName>
</protein>
<dbReference type="GeneID" id="6340626"/>
<feature type="region of interest" description="Disordered" evidence="1">
    <location>
        <begin position="223"/>
        <end position="253"/>
    </location>
</feature>
<comment type="caution">
    <text evidence="2">The sequence shown here is derived from an EMBL/GenBank/DDBJ whole genome shotgun (WGS) entry which is preliminary data.</text>
</comment>
<feature type="region of interest" description="Disordered" evidence="1">
    <location>
        <begin position="100"/>
        <end position="120"/>
    </location>
</feature>
<dbReference type="EMBL" id="NQIK02000002">
    <property type="protein sequence ID" value="KAF7574297.1"/>
    <property type="molecule type" value="Genomic_DNA"/>
</dbReference>
<feature type="region of interest" description="Disordered" evidence="1">
    <location>
        <begin position="478"/>
        <end position="507"/>
    </location>
</feature>
<evidence type="ECO:0000256" key="1">
    <source>
        <dbReference type="SAM" id="MobiDB-lite"/>
    </source>
</evidence>
<dbReference type="GO" id="GO:0016874">
    <property type="term" value="F:ligase activity"/>
    <property type="evidence" value="ECO:0007669"/>
    <property type="project" value="UniProtKB-KW"/>
</dbReference>
<feature type="region of interest" description="Disordered" evidence="1">
    <location>
        <begin position="371"/>
        <end position="432"/>
    </location>
</feature>
<dbReference type="Pfam" id="PF00179">
    <property type="entry name" value="UQ_con"/>
    <property type="match status" value="1"/>
</dbReference>
<dbReference type="InterPro" id="IPR016135">
    <property type="entry name" value="UBQ-conjugating_enzyme/RWD"/>
</dbReference>
<name>A0A5M9LET0_9PLEO</name>
<dbReference type="AlphaFoldDB" id="A0A5M9LET0"/>
<dbReference type="KEGG" id="ptrr:6340626"/>
<dbReference type="Proteomes" id="UP000245464">
    <property type="component" value="Chromosome 2"/>
</dbReference>
<dbReference type="CDD" id="cd23814">
    <property type="entry name" value="UEV_AKTIP"/>
    <property type="match status" value="1"/>
</dbReference>